<dbReference type="EMBL" id="JAAKZX010000001">
    <property type="protein sequence ID" value="NGO40608.1"/>
    <property type="molecule type" value="Genomic_DNA"/>
</dbReference>
<dbReference type="Proteomes" id="UP001518140">
    <property type="component" value="Unassembled WGS sequence"/>
</dbReference>
<gene>
    <name evidence="2" type="ORF">G6048_00050</name>
</gene>
<evidence type="ECO:0000313" key="2">
    <source>
        <dbReference type="EMBL" id="NGO40608.1"/>
    </source>
</evidence>
<feature type="region of interest" description="Disordered" evidence="1">
    <location>
        <begin position="137"/>
        <end position="164"/>
    </location>
</feature>
<protein>
    <submittedName>
        <fullName evidence="2">Uncharacterized protein</fullName>
    </submittedName>
</protein>
<feature type="compositionally biased region" description="Basic and acidic residues" evidence="1">
    <location>
        <begin position="10"/>
        <end position="23"/>
    </location>
</feature>
<sequence length="208" mass="23697">MKTANGRQWANREDLIEHSGHSRDTLRKLWRDRKSNGHPLTREIDGVMHWDLEQWTAWFTEHCQRPRDLSGVDRSGDPDEQLAPAQQARVLGVDPSRITQYAKNPPPGWPDPVRTEPLKTRTREYRTRRQLWEFADNPVSGFGTKGGRPPGPDPKARAKKPDPRVRLAAEALATQPGRKAGEVAAELAREHGQSVDTWKRIVTQARQL</sequence>
<feature type="region of interest" description="Disordered" evidence="1">
    <location>
        <begin position="1"/>
        <end position="23"/>
    </location>
</feature>
<accession>A0ABX0DFL6</accession>
<proteinExistence type="predicted"/>
<comment type="caution">
    <text evidence="2">The sequence shown here is derived from an EMBL/GenBank/DDBJ whole genome shotgun (WGS) entry which is preliminary data.</text>
</comment>
<organism evidence="2 3">
    <name type="scientific">Streptomyces ureilyticus</name>
    <dbReference type="NCBI Taxonomy" id="1775131"/>
    <lineage>
        <taxon>Bacteria</taxon>
        <taxon>Bacillati</taxon>
        <taxon>Actinomycetota</taxon>
        <taxon>Actinomycetes</taxon>
        <taxon>Kitasatosporales</taxon>
        <taxon>Streptomycetaceae</taxon>
        <taxon>Streptomyces</taxon>
    </lineage>
</organism>
<keyword evidence="3" id="KW-1185">Reference proteome</keyword>
<name>A0ABX0DFL6_9ACTN</name>
<evidence type="ECO:0000256" key="1">
    <source>
        <dbReference type="SAM" id="MobiDB-lite"/>
    </source>
</evidence>
<feature type="region of interest" description="Disordered" evidence="1">
    <location>
        <begin position="67"/>
        <end position="89"/>
    </location>
</feature>
<evidence type="ECO:0000313" key="3">
    <source>
        <dbReference type="Proteomes" id="UP001518140"/>
    </source>
</evidence>
<dbReference type="RefSeq" id="WP_165337297.1">
    <property type="nucleotide sequence ID" value="NZ_JAAKZX010000001.1"/>
</dbReference>
<feature type="compositionally biased region" description="Basic and acidic residues" evidence="1">
    <location>
        <begin position="67"/>
        <end position="77"/>
    </location>
</feature>
<reference evidence="2 3" key="1">
    <citation type="submission" date="2020-02" db="EMBL/GenBank/DDBJ databases">
        <title>Whole-genome analyses of novel actinobacteria.</title>
        <authorList>
            <person name="Sahin N."/>
            <person name="Tokatli A."/>
        </authorList>
    </citation>
    <scope>NUCLEOTIDE SEQUENCE [LARGE SCALE GENOMIC DNA]</scope>
    <source>
        <strain evidence="2 3">YC419</strain>
    </source>
</reference>
<feature type="compositionally biased region" description="Basic and acidic residues" evidence="1">
    <location>
        <begin position="154"/>
        <end position="164"/>
    </location>
</feature>